<evidence type="ECO:0000256" key="6">
    <source>
        <dbReference type="ARBA" id="ARBA00022563"/>
    </source>
</evidence>
<dbReference type="InterPro" id="IPR003798">
    <property type="entry name" value="DNA_recombination_RmuC"/>
</dbReference>
<dbReference type="EC" id="3.5.4.16" evidence="4"/>
<dbReference type="GO" id="GO:0008270">
    <property type="term" value="F:zinc ion binding"/>
    <property type="evidence" value="ECO:0007669"/>
    <property type="project" value="TreeGrafter"/>
</dbReference>
<feature type="compositionally biased region" description="Basic residues" evidence="10">
    <location>
        <begin position="570"/>
        <end position="583"/>
    </location>
</feature>
<keyword evidence="13" id="KW-1185">Reference proteome</keyword>
<evidence type="ECO:0000256" key="10">
    <source>
        <dbReference type="SAM" id="MobiDB-lite"/>
    </source>
</evidence>
<dbReference type="Proteomes" id="UP000250235">
    <property type="component" value="Unassembled WGS sequence"/>
</dbReference>
<dbReference type="SUPFAM" id="SSF58113">
    <property type="entry name" value="Apolipoprotein A-I"/>
    <property type="match status" value="1"/>
</dbReference>
<evidence type="ECO:0000256" key="4">
    <source>
        <dbReference type="ARBA" id="ARBA00012715"/>
    </source>
</evidence>
<gene>
    <name evidence="12" type="ORF">F511_15547</name>
</gene>
<dbReference type="SUPFAM" id="SSF55620">
    <property type="entry name" value="Tetrahydrobiopterin biosynthesis enzymes-like"/>
    <property type="match status" value="1"/>
</dbReference>
<proteinExistence type="inferred from homology"/>
<comment type="pathway">
    <text evidence="2">Cofactor biosynthesis; 7,8-dihydroneopterin triphosphate biosynthesis; 7,8-dihydroneopterin triphosphate from GTP: step 1/1.</text>
</comment>
<dbReference type="GO" id="GO:0005737">
    <property type="term" value="C:cytoplasm"/>
    <property type="evidence" value="ECO:0007669"/>
    <property type="project" value="TreeGrafter"/>
</dbReference>
<dbReference type="HAMAP" id="MF_00223">
    <property type="entry name" value="FolE"/>
    <property type="match status" value="1"/>
</dbReference>
<dbReference type="PROSITE" id="PS00859">
    <property type="entry name" value="GTP_CYCLOHYDROL_1_1"/>
    <property type="match status" value="1"/>
</dbReference>
<comment type="similarity">
    <text evidence="3">Belongs to the GTP cyclohydrolase I family.</text>
</comment>
<dbReference type="InterPro" id="IPR001474">
    <property type="entry name" value="GTP_CycHdrlase_I"/>
</dbReference>
<evidence type="ECO:0000256" key="8">
    <source>
        <dbReference type="ARBA" id="ARBA00030854"/>
    </source>
</evidence>
<keyword evidence="7 12" id="KW-0378">Hydrolase</keyword>
<comment type="catalytic activity">
    <reaction evidence="1">
        <text>GTP + H2O = 7,8-dihydroneopterin 3'-triphosphate + formate + H(+)</text>
        <dbReference type="Rhea" id="RHEA:17473"/>
        <dbReference type="ChEBI" id="CHEBI:15377"/>
        <dbReference type="ChEBI" id="CHEBI:15378"/>
        <dbReference type="ChEBI" id="CHEBI:15740"/>
        <dbReference type="ChEBI" id="CHEBI:37565"/>
        <dbReference type="ChEBI" id="CHEBI:58462"/>
        <dbReference type="EC" id="3.5.4.16"/>
    </reaction>
</comment>
<dbReference type="NCBIfam" id="NF006825">
    <property type="entry name" value="PRK09347.1-2"/>
    <property type="match status" value="1"/>
</dbReference>
<dbReference type="FunFam" id="3.30.1130.10:FF:000001">
    <property type="entry name" value="GTP cyclohydrolase 1"/>
    <property type="match status" value="1"/>
</dbReference>
<evidence type="ECO:0000256" key="9">
    <source>
        <dbReference type="SAM" id="Coils"/>
    </source>
</evidence>
<dbReference type="Gene3D" id="1.10.286.10">
    <property type="match status" value="1"/>
</dbReference>
<sequence>MPASEILLIVLVALVLLLLALQLALLLRSRGDAGLHARLDTLKDDNERLQRALREEQRNGREELQQGFERFRGHVNEQLDGMSRQQAERIDGFGQRLDQLTGRTDEGLKALGQRLADDAHKSREELALALNRSGEQQQVRLAALTDQTGQSLQTLAQRLTEDARKSREELALALNRFGEQQQQRLTALGAQHEQRMGEVRGTLEGQLKTLREDNAAQLEKMRATVDEKLQSTLEARLGQSFQLVSERLEQVQRGLGEMQSLATGVGDLKRVLGNVKTRGILGERADADAAGLAAAALERRVREEAKTIREKYVAPPHTTDFAILFLPTEGLYAEVLRRPGLFEALQREHRVTVAGPTTLTAILNALQMGFRTLAIEKRSSEVWQLLGAVKSEFGKFGEVLDKVKKKLDEAGKHIEATGPPACSTMRPSTTTRRMPAHERATPAPAGRTPPQAGCAGRRNAMAVESAAAAPAPDARRGARAARGAGRQHGLLQRVRARPAAGLLGRDHRDLGEPEQLRGSAQLLARPVPRRDDRRPDRHGRGHAGTRPLPDLRAGGDDRHGAVLGLQPGRGRPHQRHHHDHHHAGAAPGRILAIRAVPAGRSHAGRRRRAAGERVVQRAGTPPVRHSAAGVSGCSLSPREGARKGRYRMAALRGQPGPRGGTEQALGREAAKMQLRLAPGVPMSKHASDDGITQQQAEEAVRTLLRWAGEDPAREGLLDTPTRVVKAYRDWFSGYAEDPGDYLRRTFKEVEGYDEMVVLRDIEFESHCEHHMAPIVGRAHVGYLPTCRVVGISKLARVVDGYARRFQVQEKLTAQIAHCIQENLQPAGVAVVIDASHECMTTRGVHKRGVSMITSQMLGAFRDDARTRAEFLDFIGLHGSLRR</sequence>
<feature type="compositionally biased region" description="Low complexity" evidence="10">
    <location>
        <begin position="441"/>
        <end position="472"/>
    </location>
</feature>
<keyword evidence="6" id="KW-0554">One-carbon metabolism</keyword>
<dbReference type="GO" id="GO:0003934">
    <property type="term" value="F:GTP cyclohydrolase I activity"/>
    <property type="evidence" value="ECO:0007669"/>
    <property type="project" value="UniProtKB-EC"/>
</dbReference>
<evidence type="ECO:0000256" key="1">
    <source>
        <dbReference type="ARBA" id="ARBA00001052"/>
    </source>
</evidence>
<dbReference type="PANTHER" id="PTHR11109">
    <property type="entry name" value="GTP CYCLOHYDROLASE I"/>
    <property type="match status" value="1"/>
</dbReference>
<name>A0A2Z7A1P8_9LAMI</name>
<dbReference type="InterPro" id="IPR020602">
    <property type="entry name" value="GTP_CycHdrlase_I_dom"/>
</dbReference>
<keyword evidence="9" id="KW-0175">Coiled coil</keyword>
<evidence type="ECO:0000259" key="11">
    <source>
        <dbReference type="Pfam" id="PF01227"/>
    </source>
</evidence>
<evidence type="ECO:0000256" key="3">
    <source>
        <dbReference type="ARBA" id="ARBA00008085"/>
    </source>
</evidence>
<organism evidence="12 13">
    <name type="scientific">Dorcoceras hygrometricum</name>
    <dbReference type="NCBI Taxonomy" id="472368"/>
    <lineage>
        <taxon>Eukaryota</taxon>
        <taxon>Viridiplantae</taxon>
        <taxon>Streptophyta</taxon>
        <taxon>Embryophyta</taxon>
        <taxon>Tracheophyta</taxon>
        <taxon>Spermatophyta</taxon>
        <taxon>Magnoliopsida</taxon>
        <taxon>eudicotyledons</taxon>
        <taxon>Gunneridae</taxon>
        <taxon>Pentapetalae</taxon>
        <taxon>asterids</taxon>
        <taxon>lamiids</taxon>
        <taxon>Lamiales</taxon>
        <taxon>Gesneriaceae</taxon>
        <taxon>Didymocarpoideae</taxon>
        <taxon>Trichosporeae</taxon>
        <taxon>Loxocarpinae</taxon>
        <taxon>Dorcoceras</taxon>
    </lineage>
</organism>
<feature type="domain" description="GTP cyclohydrolase I" evidence="11">
    <location>
        <begin position="697"/>
        <end position="874"/>
    </location>
</feature>
<dbReference type="Gene3D" id="3.30.1130.10">
    <property type="match status" value="1"/>
</dbReference>
<dbReference type="GO" id="GO:0005525">
    <property type="term" value="F:GTP binding"/>
    <property type="evidence" value="ECO:0007669"/>
    <property type="project" value="TreeGrafter"/>
</dbReference>
<dbReference type="NCBIfam" id="NF006826">
    <property type="entry name" value="PRK09347.1-3"/>
    <property type="match status" value="1"/>
</dbReference>
<dbReference type="Pfam" id="PF01227">
    <property type="entry name" value="GTP_cyclohydroI"/>
    <property type="match status" value="1"/>
</dbReference>
<feature type="compositionally biased region" description="Basic and acidic residues" evidence="10">
    <location>
        <begin position="504"/>
        <end position="515"/>
    </location>
</feature>
<evidence type="ECO:0000256" key="7">
    <source>
        <dbReference type="ARBA" id="ARBA00022801"/>
    </source>
</evidence>
<feature type="compositionally biased region" description="Low complexity" evidence="10">
    <location>
        <begin position="423"/>
        <end position="433"/>
    </location>
</feature>
<feature type="coiled-coil region" evidence="9">
    <location>
        <begin position="39"/>
        <end position="66"/>
    </location>
</feature>
<dbReference type="GO" id="GO:0006729">
    <property type="term" value="P:tetrahydrobiopterin biosynthetic process"/>
    <property type="evidence" value="ECO:0007669"/>
    <property type="project" value="TreeGrafter"/>
</dbReference>
<dbReference type="GO" id="GO:0006730">
    <property type="term" value="P:one-carbon metabolic process"/>
    <property type="evidence" value="ECO:0007669"/>
    <property type="project" value="UniProtKB-KW"/>
</dbReference>
<evidence type="ECO:0000313" key="13">
    <source>
        <dbReference type="Proteomes" id="UP000250235"/>
    </source>
</evidence>
<dbReference type="OrthoDB" id="4966at2759"/>
<reference evidence="12 13" key="1">
    <citation type="journal article" date="2015" name="Proc. Natl. Acad. Sci. U.S.A.">
        <title>The resurrection genome of Boea hygrometrica: A blueprint for survival of dehydration.</title>
        <authorList>
            <person name="Xiao L."/>
            <person name="Yang G."/>
            <person name="Zhang L."/>
            <person name="Yang X."/>
            <person name="Zhao S."/>
            <person name="Ji Z."/>
            <person name="Zhou Q."/>
            <person name="Hu M."/>
            <person name="Wang Y."/>
            <person name="Chen M."/>
            <person name="Xu Y."/>
            <person name="Jin H."/>
            <person name="Xiao X."/>
            <person name="Hu G."/>
            <person name="Bao F."/>
            <person name="Hu Y."/>
            <person name="Wan P."/>
            <person name="Li L."/>
            <person name="Deng X."/>
            <person name="Kuang T."/>
            <person name="Xiang C."/>
            <person name="Zhu J.K."/>
            <person name="Oliver M.J."/>
            <person name="He Y."/>
        </authorList>
    </citation>
    <scope>NUCLEOTIDE SEQUENCE [LARGE SCALE GENOMIC DNA]</scope>
    <source>
        <strain evidence="13">cv. XS01</strain>
    </source>
</reference>
<dbReference type="PANTHER" id="PTHR11109:SF7">
    <property type="entry name" value="GTP CYCLOHYDROLASE 1"/>
    <property type="match status" value="1"/>
</dbReference>
<dbReference type="Pfam" id="PF02646">
    <property type="entry name" value="RmuC"/>
    <property type="match status" value="2"/>
</dbReference>
<dbReference type="InterPro" id="IPR043133">
    <property type="entry name" value="GTP-CH-I_C/QueF"/>
</dbReference>
<dbReference type="InterPro" id="IPR018234">
    <property type="entry name" value="GTP_CycHdrlase_I_CS"/>
</dbReference>
<dbReference type="InterPro" id="IPR043134">
    <property type="entry name" value="GTP-CH-I_N"/>
</dbReference>
<dbReference type="NCBIfam" id="TIGR00063">
    <property type="entry name" value="folE"/>
    <property type="match status" value="1"/>
</dbReference>
<dbReference type="FunFam" id="1.10.286.10:FF:000001">
    <property type="entry name" value="GTP cyclohydrolase 1"/>
    <property type="match status" value="1"/>
</dbReference>
<accession>A0A2Z7A1P8</accession>
<dbReference type="GO" id="GO:0046654">
    <property type="term" value="P:tetrahydrofolate biosynthetic process"/>
    <property type="evidence" value="ECO:0007669"/>
    <property type="project" value="InterPro"/>
</dbReference>
<evidence type="ECO:0000313" key="12">
    <source>
        <dbReference type="EMBL" id="KZV15444.1"/>
    </source>
</evidence>
<dbReference type="UniPathway" id="UPA00848">
    <property type="reaction ID" value="UER00151"/>
</dbReference>
<feature type="region of interest" description="Disordered" evidence="10">
    <location>
        <begin position="414"/>
        <end position="641"/>
    </location>
</feature>
<protein>
    <recommendedName>
        <fullName evidence="5">GTP cyclohydrolase 1</fullName>
        <ecNumber evidence="4">3.5.4.16</ecNumber>
    </recommendedName>
    <alternativeName>
        <fullName evidence="8">GTP cyclohydrolase I</fullName>
    </alternativeName>
</protein>
<dbReference type="PROSITE" id="PS00860">
    <property type="entry name" value="GTP_CYCLOHYDROL_1_2"/>
    <property type="match status" value="1"/>
</dbReference>
<dbReference type="EMBL" id="KV020095">
    <property type="protein sequence ID" value="KZV15444.1"/>
    <property type="molecule type" value="Genomic_DNA"/>
</dbReference>
<evidence type="ECO:0000256" key="2">
    <source>
        <dbReference type="ARBA" id="ARBA00005080"/>
    </source>
</evidence>
<evidence type="ECO:0000256" key="5">
    <source>
        <dbReference type="ARBA" id="ARBA00017272"/>
    </source>
</evidence>
<dbReference type="AlphaFoldDB" id="A0A2Z7A1P8"/>